<feature type="transmembrane region" description="Helical" evidence="1">
    <location>
        <begin position="7"/>
        <end position="26"/>
    </location>
</feature>
<keyword evidence="1" id="KW-0812">Transmembrane</keyword>
<accession>A0A1F6WWV4</accession>
<dbReference type="AlphaFoldDB" id="A0A1F6WWV4"/>
<evidence type="ECO:0000313" key="2">
    <source>
        <dbReference type="EMBL" id="OGI86359.1"/>
    </source>
</evidence>
<keyword evidence="1" id="KW-0472">Membrane</keyword>
<keyword evidence="1" id="KW-1133">Transmembrane helix</keyword>
<dbReference type="Proteomes" id="UP000176187">
    <property type="component" value="Unassembled WGS sequence"/>
</dbReference>
<dbReference type="InterPro" id="IPR011044">
    <property type="entry name" value="Quino_amine_DH_bsu"/>
</dbReference>
<dbReference type="SUPFAM" id="SSF50969">
    <property type="entry name" value="YVTN repeat-like/Quinoprotein amine dehydrogenase"/>
    <property type="match status" value="1"/>
</dbReference>
<proteinExistence type="predicted"/>
<comment type="caution">
    <text evidence="2">The sequence shown here is derived from an EMBL/GenBank/DDBJ whole genome shotgun (WGS) entry which is preliminary data.</text>
</comment>
<dbReference type="EMBL" id="MFUY01000008">
    <property type="protein sequence ID" value="OGI86359.1"/>
    <property type="molecule type" value="Genomic_DNA"/>
</dbReference>
<gene>
    <name evidence="2" type="ORF">A3A05_00220</name>
</gene>
<evidence type="ECO:0000313" key="3">
    <source>
        <dbReference type="Proteomes" id="UP000176187"/>
    </source>
</evidence>
<reference evidence="2 3" key="1">
    <citation type="journal article" date="2016" name="Nat. Commun.">
        <title>Thousands of microbial genomes shed light on interconnected biogeochemical processes in an aquifer system.</title>
        <authorList>
            <person name="Anantharaman K."/>
            <person name="Brown C.T."/>
            <person name="Hug L.A."/>
            <person name="Sharon I."/>
            <person name="Castelle C.J."/>
            <person name="Probst A.J."/>
            <person name="Thomas B.C."/>
            <person name="Singh A."/>
            <person name="Wilkins M.J."/>
            <person name="Karaoz U."/>
            <person name="Brodie E.L."/>
            <person name="Williams K.H."/>
            <person name="Hubbard S.S."/>
            <person name="Banfield J.F."/>
        </authorList>
    </citation>
    <scope>NUCLEOTIDE SEQUENCE [LARGE SCALE GENOMIC DNA]</scope>
</reference>
<evidence type="ECO:0000256" key="1">
    <source>
        <dbReference type="SAM" id="Phobius"/>
    </source>
</evidence>
<protein>
    <submittedName>
        <fullName evidence="2">Uncharacterized protein</fullName>
    </submittedName>
</protein>
<dbReference type="STRING" id="1801774.A3A05_00220"/>
<name>A0A1F6WWV4_9BACT</name>
<organism evidence="2 3">
    <name type="scientific">Candidatus Nomurabacteria bacterium RIFCSPLOWO2_01_FULL_41_12</name>
    <dbReference type="NCBI Taxonomy" id="1801774"/>
    <lineage>
        <taxon>Bacteria</taxon>
        <taxon>Candidatus Nomuraibacteriota</taxon>
    </lineage>
</organism>
<sequence>MSKRNFVLLIIILITVVIAILGFLYFRTSPATPADSGTGTNFFSQFNPFGVSKPTPPPVKPPADVSGYEPVPSETEIQKLTKVSGMPIAGFTVFIKERLKDVPATTPAIKPLTEFIPTLRYVEKATGNIYQTFVDKIEERKYSKTIIPKVYEAYFGNRGEIVVMRYLKTDDRTIETFVGNLPKEYLGESINTLREVKGYFLPNDIKDISVSPDTSKIFYLFNLSDNNIIGATLNFSDNKKIQVFDSPFTEWLSQWPNTKTITLSTKPSSAVPGYMYLFDLDKKSLIKVLGDISGLTTLMSHNNKMALYGNNSLSLYIYSTDNGNSDILGVKTLPEKCVWGKANDFIYCAVPKFIDVGKYPDAWYQGEVSFSDQFWKIDAKNRNASLILDPAIIVGGEEIDGIKLALDGNENYLFFVNKKDSFLWKLDLK</sequence>